<evidence type="ECO:0000256" key="1">
    <source>
        <dbReference type="ARBA" id="ARBA00007626"/>
    </source>
</evidence>
<organism evidence="4">
    <name type="scientific">Picea sitchensis</name>
    <name type="common">Sitka spruce</name>
    <name type="synonym">Pinus sitchensis</name>
    <dbReference type="NCBI Taxonomy" id="3332"/>
    <lineage>
        <taxon>Eukaryota</taxon>
        <taxon>Viridiplantae</taxon>
        <taxon>Streptophyta</taxon>
        <taxon>Embryophyta</taxon>
        <taxon>Tracheophyta</taxon>
        <taxon>Spermatophyta</taxon>
        <taxon>Pinopsida</taxon>
        <taxon>Pinidae</taxon>
        <taxon>Conifers I</taxon>
        <taxon>Pinales</taxon>
        <taxon>Pinaceae</taxon>
        <taxon>Picea</taxon>
    </lineage>
</organism>
<feature type="repeat" description="PPR" evidence="3">
    <location>
        <begin position="195"/>
        <end position="229"/>
    </location>
</feature>
<comment type="similarity">
    <text evidence="1">Belongs to the PPR family. P subfamily.</text>
</comment>
<accession>A9NTV5</accession>
<dbReference type="Pfam" id="PF13041">
    <property type="entry name" value="PPR_2"/>
    <property type="match status" value="1"/>
</dbReference>
<feature type="repeat" description="PPR" evidence="3">
    <location>
        <begin position="160"/>
        <end position="194"/>
    </location>
</feature>
<reference evidence="4" key="1">
    <citation type="journal article" date="2008" name="BMC Genomics">
        <title>A conifer genomics resource of 200,000 spruce (Picea spp.) ESTs and 6,464 high-quality, sequence-finished full-length cDNAs for Sitka spruce (Picea sitchensis).</title>
        <authorList>
            <person name="Ralph S.G."/>
            <person name="Chun H.J."/>
            <person name="Kolosova N."/>
            <person name="Cooper D."/>
            <person name="Oddy C."/>
            <person name="Ritland C.E."/>
            <person name="Kirkpatrick R."/>
            <person name="Moore R."/>
            <person name="Barber S."/>
            <person name="Holt R.A."/>
            <person name="Jones S.J."/>
            <person name="Marra M.A."/>
            <person name="Douglas C.J."/>
            <person name="Ritland K."/>
            <person name="Bohlmann J."/>
        </authorList>
    </citation>
    <scope>NUCLEOTIDE SEQUENCE</scope>
    <source>
        <tissue evidence="4">Green portion of the leader tissue</tissue>
    </source>
</reference>
<dbReference type="NCBIfam" id="TIGR00756">
    <property type="entry name" value="PPR"/>
    <property type="match status" value="3"/>
</dbReference>
<evidence type="ECO:0000256" key="3">
    <source>
        <dbReference type="PROSITE-ProRule" id="PRU00708"/>
    </source>
</evidence>
<dbReference type="InterPro" id="IPR002885">
    <property type="entry name" value="PPR_rpt"/>
</dbReference>
<dbReference type="PANTHER" id="PTHR47447">
    <property type="entry name" value="OS03G0856100 PROTEIN"/>
    <property type="match status" value="1"/>
</dbReference>
<proteinExistence type="evidence at transcript level"/>
<evidence type="ECO:0008006" key="5">
    <source>
        <dbReference type="Google" id="ProtNLM"/>
    </source>
</evidence>
<dbReference type="OMA" id="YRTVYPT"/>
<dbReference type="EMBL" id="EF084755">
    <property type="protein sequence ID" value="ABK24066.1"/>
    <property type="molecule type" value="mRNA"/>
</dbReference>
<sequence length="257" mass="28987">MLLQHPFVCNLTTASGISKRLFSYHPRLSSLILSKFSISPSPLFTNRSSQIHNLPSNSKPLQSMRPYIAPYRTVYPTKLPFERAPQHRNLIIQANSDNASDDDSDDEEEKKKLFGQMKDKSKMPDVVAHTAVVEAYAKAGKPKDALKVFMRMQASGCLPNSYSYSVLIQGLCQGGMLQEAGKYTLEMLSYGWKPNAATYVTLIDSYLRAQKADEMRQLLAKLKEKGFVADDKAARQHMKSMGRFNRGVMDMLFGQYK</sequence>
<dbReference type="PROSITE" id="PS51375">
    <property type="entry name" value="PPR"/>
    <property type="match status" value="3"/>
</dbReference>
<evidence type="ECO:0000313" key="4">
    <source>
        <dbReference type="EMBL" id="ABK24066.1"/>
    </source>
</evidence>
<name>A9NTV5_PICSI</name>
<feature type="repeat" description="PPR" evidence="3">
    <location>
        <begin position="125"/>
        <end position="159"/>
    </location>
</feature>
<dbReference type="PANTHER" id="PTHR47447:SF17">
    <property type="entry name" value="OS12G0638900 PROTEIN"/>
    <property type="match status" value="1"/>
</dbReference>
<evidence type="ECO:0000256" key="2">
    <source>
        <dbReference type="ARBA" id="ARBA00022737"/>
    </source>
</evidence>
<dbReference type="InterPro" id="IPR011990">
    <property type="entry name" value="TPR-like_helical_dom_sf"/>
</dbReference>
<dbReference type="Pfam" id="PF01535">
    <property type="entry name" value="PPR"/>
    <property type="match status" value="1"/>
</dbReference>
<dbReference type="Gene3D" id="1.25.40.10">
    <property type="entry name" value="Tetratricopeptide repeat domain"/>
    <property type="match status" value="1"/>
</dbReference>
<keyword evidence="2" id="KW-0677">Repeat</keyword>
<dbReference type="AlphaFoldDB" id="A9NTV5"/>
<protein>
    <recommendedName>
        <fullName evidence="5">Pentacotripeptide-repeat region of PRORP domain-containing protein</fullName>
    </recommendedName>
</protein>